<sequence length="63" mass="7222">MVGAYPTKINFIFKNQMPEYRRAYTPGGTVFLTLVTYQRQPTFNNPENIAKLRNAIAIVRTSV</sequence>
<accession>A0A3S1J301</accession>
<gene>
    <name evidence="1" type="ORF">DSM106972_030030</name>
</gene>
<dbReference type="EMBL" id="RSCL01000006">
    <property type="protein sequence ID" value="RUT06746.1"/>
    <property type="molecule type" value="Genomic_DNA"/>
</dbReference>
<dbReference type="AlphaFoldDB" id="A0A3S1J301"/>
<dbReference type="Proteomes" id="UP000271624">
    <property type="component" value="Unassembled WGS sequence"/>
</dbReference>
<dbReference type="GO" id="GO:0003677">
    <property type="term" value="F:DNA binding"/>
    <property type="evidence" value="ECO:0007669"/>
    <property type="project" value="InterPro"/>
</dbReference>
<dbReference type="GO" id="GO:0006313">
    <property type="term" value="P:DNA transposition"/>
    <property type="evidence" value="ECO:0007669"/>
    <property type="project" value="InterPro"/>
</dbReference>
<comment type="caution">
    <text evidence="1">The sequence shown here is derived from an EMBL/GenBank/DDBJ whole genome shotgun (WGS) entry which is preliminary data.</text>
</comment>
<proteinExistence type="predicted"/>
<name>A0A3S1J301_9CYAN</name>
<dbReference type="InterPro" id="IPR036515">
    <property type="entry name" value="Transposase_17_sf"/>
</dbReference>
<protein>
    <submittedName>
        <fullName evidence="1">Uncharacterized protein</fullName>
    </submittedName>
</protein>
<evidence type="ECO:0000313" key="1">
    <source>
        <dbReference type="EMBL" id="RUT06746.1"/>
    </source>
</evidence>
<reference evidence="1" key="1">
    <citation type="submission" date="2018-12" db="EMBL/GenBank/DDBJ databases">
        <authorList>
            <person name="Will S."/>
            <person name="Neumann-Schaal M."/>
            <person name="Henke P."/>
        </authorList>
    </citation>
    <scope>NUCLEOTIDE SEQUENCE</scope>
    <source>
        <strain evidence="1">PCC 7102</strain>
    </source>
</reference>
<organism evidence="1 2">
    <name type="scientific">Dulcicalothrix desertica PCC 7102</name>
    <dbReference type="NCBI Taxonomy" id="232991"/>
    <lineage>
        <taxon>Bacteria</taxon>
        <taxon>Bacillati</taxon>
        <taxon>Cyanobacteriota</taxon>
        <taxon>Cyanophyceae</taxon>
        <taxon>Nostocales</taxon>
        <taxon>Calotrichaceae</taxon>
        <taxon>Dulcicalothrix</taxon>
    </lineage>
</organism>
<keyword evidence="2" id="KW-1185">Reference proteome</keyword>
<dbReference type="GO" id="GO:0004803">
    <property type="term" value="F:transposase activity"/>
    <property type="evidence" value="ECO:0007669"/>
    <property type="project" value="InterPro"/>
</dbReference>
<reference evidence="1" key="2">
    <citation type="journal article" date="2019" name="Genome Biol. Evol.">
        <title>Day and night: Metabolic profiles and evolutionary relationships of six axenic non-marine cyanobacteria.</title>
        <authorList>
            <person name="Will S.E."/>
            <person name="Henke P."/>
            <person name="Boedeker C."/>
            <person name="Huang S."/>
            <person name="Brinkmann H."/>
            <person name="Rohde M."/>
            <person name="Jarek M."/>
            <person name="Friedl T."/>
            <person name="Seufert S."/>
            <person name="Schumacher M."/>
            <person name="Overmann J."/>
            <person name="Neumann-Schaal M."/>
            <person name="Petersen J."/>
        </authorList>
    </citation>
    <scope>NUCLEOTIDE SEQUENCE [LARGE SCALE GENOMIC DNA]</scope>
    <source>
        <strain evidence="1">PCC 7102</strain>
    </source>
</reference>
<evidence type="ECO:0000313" key="2">
    <source>
        <dbReference type="Proteomes" id="UP000271624"/>
    </source>
</evidence>
<dbReference type="SUPFAM" id="SSF143422">
    <property type="entry name" value="Transposase IS200-like"/>
    <property type="match status" value="1"/>
</dbReference>